<dbReference type="AlphaFoldDB" id="A0A1M6STI9"/>
<evidence type="ECO:0000256" key="1">
    <source>
        <dbReference type="SAM" id="SignalP"/>
    </source>
</evidence>
<dbReference type="Gene3D" id="2.130.10.10">
    <property type="entry name" value="YVTN repeat-like/Quinoprotein amine dehydrogenase"/>
    <property type="match status" value="1"/>
</dbReference>
<organism evidence="2 3">
    <name type="scientific">Reichenbachiella agariperforans</name>
    <dbReference type="NCBI Taxonomy" id="156994"/>
    <lineage>
        <taxon>Bacteria</taxon>
        <taxon>Pseudomonadati</taxon>
        <taxon>Bacteroidota</taxon>
        <taxon>Cytophagia</taxon>
        <taxon>Cytophagales</taxon>
        <taxon>Reichenbachiellaceae</taxon>
        <taxon>Reichenbachiella</taxon>
    </lineage>
</organism>
<gene>
    <name evidence="2" type="ORF">SAMN04488028_105149</name>
</gene>
<feature type="signal peptide" evidence="1">
    <location>
        <begin position="1"/>
        <end position="23"/>
    </location>
</feature>
<accession>A0A1M6STI9</accession>
<dbReference type="InterPro" id="IPR051200">
    <property type="entry name" value="Host-pathogen_enzymatic-act"/>
</dbReference>
<proteinExistence type="predicted"/>
<dbReference type="STRING" id="156994.SAMN04488028_105149"/>
<evidence type="ECO:0000313" key="3">
    <source>
        <dbReference type="Proteomes" id="UP000184474"/>
    </source>
</evidence>
<dbReference type="RefSeq" id="WP_073123265.1">
    <property type="nucleotide sequence ID" value="NZ_FRAA01000005.1"/>
</dbReference>
<dbReference type="PANTHER" id="PTHR47197:SF3">
    <property type="entry name" value="DIHYDRO-HEME D1 DEHYDROGENASE"/>
    <property type="match status" value="1"/>
</dbReference>
<reference evidence="3" key="1">
    <citation type="submission" date="2016-11" db="EMBL/GenBank/DDBJ databases">
        <authorList>
            <person name="Varghese N."/>
            <person name="Submissions S."/>
        </authorList>
    </citation>
    <scope>NUCLEOTIDE SEQUENCE [LARGE SCALE GENOMIC DNA]</scope>
    <source>
        <strain evidence="3">DSM 26134</strain>
    </source>
</reference>
<dbReference type="Pfam" id="PF16819">
    <property type="entry name" value="DUF5074"/>
    <property type="match status" value="1"/>
</dbReference>
<keyword evidence="3" id="KW-1185">Reference proteome</keyword>
<sequence length="365" mass="38875">MKTNTIFNTLIRVSFIAVTVFFAACSSDDGIKFTPGQDGFFIVNEGGFGNGNASLSFYDKTSASVTNNLFESTTGKPLGDQAQSMTVYNDFGYIVVQNSAKIEVISTDDYSLVATISEGLPSPRYFLGINASKGYVSDWGADGSTGTIKVIDLTTNTVTKTISTGSGTNQLVLVGNHVFAANSGGWSNDNSVVVIDADTDEIIETITVGDNPSTLVVDEDNDVWTTGTGQTVYNTDWSVNTEESTPAFLAKIDHEDFEVTLKIDAPSVGMGPAGLKVDSNGSTLVFKYDGSIFSTDTETVSSTDDFTKIIETDFIYGLSIDASENHIILGISPDYTNPGSIKRYDITGSFIDEHTVGIGPNGIAY</sequence>
<evidence type="ECO:0000313" key="2">
    <source>
        <dbReference type="EMBL" id="SHK48041.1"/>
    </source>
</evidence>
<dbReference type="PROSITE" id="PS51257">
    <property type="entry name" value="PROKAR_LIPOPROTEIN"/>
    <property type="match status" value="1"/>
</dbReference>
<dbReference type="InterPro" id="IPR031815">
    <property type="entry name" value="DUF5074"/>
</dbReference>
<dbReference type="InterPro" id="IPR011045">
    <property type="entry name" value="N2O_reductase_N"/>
</dbReference>
<dbReference type="EMBL" id="FRAA01000005">
    <property type="protein sequence ID" value="SHK48041.1"/>
    <property type="molecule type" value="Genomic_DNA"/>
</dbReference>
<dbReference type="SUPFAM" id="SSF50974">
    <property type="entry name" value="Nitrous oxide reductase, N-terminal domain"/>
    <property type="match status" value="1"/>
</dbReference>
<dbReference type="InterPro" id="IPR015943">
    <property type="entry name" value="WD40/YVTN_repeat-like_dom_sf"/>
</dbReference>
<dbReference type="Proteomes" id="UP000184474">
    <property type="component" value="Unassembled WGS sequence"/>
</dbReference>
<name>A0A1M6STI9_REIAG</name>
<feature type="chain" id="PRO_5013314284" evidence="1">
    <location>
        <begin position="24"/>
        <end position="365"/>
    </location>
</feature>
<dbReference type="PANTHER" id="PTHR47197">
    <property type="entry name" value="PROTEIN NIRF"/>
    <property type="match status" value="1"/>
</dbReference>
<protein>
    <submittedName>
        <fullName evidence="2">40-residue YVTN family beta-propeller repeat-containing protein</fullName>
    </submittedName>
</protein>
<keyword evidence="1" id="KW-0732">Signal</keyword>